<comment type="pathway">
    <text evidence="9">Isoprenoid biosynthesis; isopentenyl diphosphate biosynthesis via DXP pathway; isopentenyl diphosphate from 1-deoxy-D-xylulose 5-phosphate: step 3/6.</text>
</comment>
<dbReference type="InterPro" id="IPR036554">
    <property type="entry name" value="GHMP_kinase_C_sf"/>
</dbReference>
<feature type="active site" evidence="9">
    <location>
        <position position="10"/>
    </location>
</feature>
<feature type="active site" evidence="9">
    <location>
        <position position="132"/>
    </location>
</feature>
<evidence type="ECO:0000256" key="7">
    <source>
        <dbReference type="ARBA" id="ARBA00022840"/>
    </source>
</evidence>
<proteinExistence type="inferred from homology"/>
<evidence type="ECO:0000313" key="12">
    <source>
        <dbReference type="EMBL" id="KEJ91352.1"/>
    </source>
</evidence>
<dbReference type="GO" id="GO:0050515">
    <property type="term" value="F:4-(cytidine 5'-diphospho)-2-C-methyl-D-erythritol kinase activity"/>
    <property type="evidence" value="ECO:0007669"/>
    <property type="project" value="UniProtKB-UniRule"/>
</dbReference>
<gene>
    <name evidence="9" type="primary">ispE</name>
    <name evidence="12" type="ORF">EH55_10935</name>
</gene>
<dbReference type="AlphaFoldDB" id="A0A073J0Y3"/>
<feature type="domain" description="GHMP kinase C-terminal" evidence="11">
    <location>
        <begin position="228"/>
        <end position="270"/>
    </location>
</feature>
<protein>
    <recommendedName>
        <fullName evidence="3 9">4-diphosphocytidyl-2-C-methyl-D-erythritol kinase</fullName>
        <shortName evidence="9">CMK</shortName>
        <ecNumber evidence="2 9">2.7.1.148</ecNumber>
    </recommendedName>
    <alternativeName>
        <fullName evidence="8 9">4-(cytidine-5'-diphospho)-2-C-methyl-D-erythritol kinase</fullName>
    </alternativeName>
</protein>
<dbReference type="InterPro" id="IPR006204">
    <property type="entry name" value="GHMP_kinase_N_dom"/>
</dbReference>
<evidence type="ECO:0000256" key="8">
    <source>
        <dbReference type="ARBA" id="ARBA00032554"/>
    </source>
</evidence>
<dbReference type="PANTHER" id="PTHR43527:SF2">
    <property type="entry name" value="4-DIPHOSPHOCYTIDYL-2-C-METHYL-D-ERYTHRITOL KINASE, CHLOROPLASTIC"/>
    <property type="match status" value="1"/>
</dbReference>
<dbReference type="UniPathway" id="UPA00056">
    <property type="reaction ID" value="UER00094"/>
</dbReference>
<evidence type="ECO:0000256" key="5">
    <source>
        <dbReference type="ARBA" id="ARBA00022741"/>
    </source>
</evidence>
<dbReference type="HAMAP" id="MF_00061">
    <property type="entry name" value="IspE"/>
    <property type="match status" value="1"/>
</dbReference>
<dbReference type="PANTHER" id="PTHR43527">
    <property type="entry name" value="4-DIPHOSPHOCYTIDYL-2-C-METHYL-D-ERYTHRITOL KINASE, CHLOROPLASTIC"/>
    <property type="match status" value="1"/>
</dbReference>
<dbReference type="GO" id="GO:0016114">
    <property type="term" value="P:terpenoid biosynthetic process"/>
    <property type="evidence" value="ECO:0007669"/>
    <property type="project" value="InterPro"/>
</dbReference>
<comment type="function">
    <text evidence="9">Catalyzes the phosphorylation of the position 2 hydroxy group of 4-diphosphocytidyl-2C-methyl-D-erythritol.</text>
</comment>
<dbReference type="SUPFAM" id="SSF55060">
    <property type="entry name" value="GHMP Kinase, C-terminal domain"/>
    <property type="match status" value="1"/>
</dbReference>
<keyword evidence="6 9" id="KW-0418">Kinase</keyword>
<comment type="caution">
    <text evidence="12">The sequence shown here is derived from an EMBL/GenBank/DDBJ whole genome shotgun (WGS) entry which is preliminary data.</text>
</comment>
<evidence type="ECO:0000313" key="13">
    <source>
        <dbReference type="Proteomes" id="UP000027665"/>
    </source>
</evidence>
<keyword evidence="4 9" id="KW-0808">Transferase</keyword>
<keyword evidence="9" id="KW-0414">Isoprene biosynthesis</keyword>
<dbReference type="eggNOG" id="COG1947">
    <property type="taxonomic scope" value="Bacteria"/>
</dbReference>
<dbReference type="SUPFAM" id="SSF54211">
    <property type="entry name" value="Ribosomal protein S5 domain 2-like"/>
    <property type="match status" value="1"/>
</dbReference>
<dbReference type="EC" id="2.7.1.148" evidence="2 9"/>
<name>A0A073J0Y3_9BACT</name>
<comment type="similarity">
    <text evidence="1 9">Belongs to the GHMP kinase family. IspE subfamily.</text>
</comment>
<accession>A0A073J0Y3</accession>
<dbReference type="EMBL" id="JMKI01000051">
    <property type="protein sequence ID" value="KEJ91352.1"/>
    <property type="molecule type" value="Genomic_DNA"/>
</dbReference>
<comment type="catalytic activity">
    <reaction evidence="9">
        <text>4-CDP-2-C-methyl-D-erythritol + ATP = 4-CDP-2-C-methyl-D-erythritol 2-phosphate + ADP + H(+)</text>
        <dbReference type="Rhea" id="RHEA:18437"/>
        <dbReference type="ChEBI" id="CHEBI:15378"/>
        <dbReference type="ChEBI" id="CHEBI:30616"/>
        <dbReference type="ChEBI" id="CHEBI:57823"/>
        <dbReference type="ChEBI" id="CHEBI:57919"/>
        <dbReference type="ChEBI" id="CHEBI:456216"/>
        <dbReference type="EC" id="2.7.1.148"/>
    </reaction>
</comment>
<evidence type="ECO:0000256" key="3">
    <source>
        <dbReference type="ARBA" id="ARBA00017473"/>
    </source>
</evidence>
<dbReference type="InterPro" id="IPR020568">
    <property type="entry name" value="Ribosomal_Su5_D2-typ_SF"/>
</dbReference>
<dbReference type="Gene3D" id="3.30.230.10">
    <property type="match status" value="1"/>
</dbReference>
<evidence type="ECO:0000259" key="10">
    <source>
        <dbReference type="Pfam" id="PF00288"/>
    </source>
</evidence>
<evidence type="ECO:0000256" key="2">
    <source>
        <dbReference type="ARBA" id="ARBA00012052"/>
    </source>
</evidence>
<sequence length="287" mass="30991">MEITLSCPVKLNLTLRVLSRRPDGYHELYSLFWKKYSDERLTISQNCDEIMGDSLDVSGTEIDGENLVTKALAAARRSFGGIPALKMKLDKIFPAGSGIGAGSGNAAALLSWLADNYALSLSAGEIGKLGADVSFLAQKYEMAEARGIGEILEPVGAAPPLCWLLAFPSWSSNTKEAYSALDEMRGRDYAPMTPMEAANEARNCVKTLAGGGRSGLLPNDFYPLLAERHGEYKTAEKIAEESGAAGWGLCGSGSAFFALYADIEAAERAGSERFAREKWIIKTHYLE</sequence>
<evidence type="ECO:0000256" key="1">
    <source>
        <dbReference type="ARBA" id="ARBA00009684"/>
    </source>
</evidence>
<dbReference type="GO" id="GO:0019288">
    <property type="term" value="P:isopentenyl diphosphate biosynthetic process, methylerythritol 4-phosphate pathway"/>
    <property type="evidence" value="ECO:0007669"/>
    <property type="project" value="UniProtKB-UniRule"/>
</dbReference>
<evidence type="ECO:0000256" key="4">
    <source>
        <dbReference type="ARBA" id="ARBA00022679"/>
    </source>
</evidence>
<keyword evidence="13" id="KW-1185">Reference proteome</keyword>
<dbReference type="Gene3D" id="3.30.70.890">
    <property type="entry name" value="GHMP kinase, C-terminal domain"/>
    <property type="match status" value="1"/>
</dbReference>
<dbReference type="GO" id="GO:0005524">
    <property type="term" value="F:ATP binding"/>
    <property type="evidence" value="ECO:0007669"/>
    <property type="project" value="UniProtKB-UniRule"/>
</dbReference>
<dbReference type="Pfam" id="PF08544">
    <property type="entry name" value="GHMP_kinases_C"/>
    <property type="match status" value="1"/>
</dbReference>
<keyword evidence="5 9" id="KW-0547">Nucleotide-binding</keyword>
<evidence type="ECO:0000256" key="9">
    <source>
        <dbReference type="HAMAP-Rule" id="MF_00061"/>
    </source>
</evidence>
<dbReference type="Pfam" id="PF00288">
    <property type="entry name" value="GHMP_kinases_N"/>
    <property type="match status" value="1"/>
</dbReference>
<reference evidence="12 13" key="1">
    <citation type="submission" date="2014-04" db="EMBL/GenBank/DDBJ databases">
        <title>Draft Genome Sequence of Synergistes jonesii.</title>
        <authorList>
            <person name="Coil D.A."/>
            <person name="Eisen J.A."/>
            <person name="Holland-Moritz H.E."/>
        </authorList>
    </citation>
    <scope>NUCLEOTIDE SEQUENCE [LARGE SCALE GENOMIC DNA]</scope>
    <source>
        <strain evidence="12 13">78-1</strain>
    </source>
</reference>
<feature type="domain" description="GHMP kinase N-terminal" evidence="10">
    <location>
        <begin position="66"/>
        <end position="134"/>
    </location>
</feature>
<keyword evidence="7 9" id="KW-0067">ATP-binding</keyword>
<dbReference type="InterPro" id="IPR004424">
    <property type="entry name" value="IspE"/>
</dbReference>
<dbReference type="InterPro" id="IPR013750">
    <property type="entry name" value="GHMP_kinase_C_dom"/>
</dbReference>
<evidence type="ECO:0000256" key="6">
    <source>
        <dbReference type="ARBA" id="ARBA00022777"/>
    </source>
</evidence>
<dbReference type="Proteomes" id="UP000027665">
    <property type="component" value="Unassembled WGS sequence"/>
</dbReference>
<organism evidence="12 13">
    <name type="scientific">Synergistes jonesii</name>
    <dbReference type="NCBI Taxonomy" id="2754"/>
    <lineage>
        <taxon>Bacteria</taxon>
        <taxon>Thermotogati</taxon>
        <taxon>Synergistota</taxon>
        <taxon>Synergistia</taxon>
        <taxon>Synergistales</taxon>
        <taxon>Synergistaceae</taxon>
        <taxon>Synergistes</taxon>
    </lineage>
</organism>
<dbReference type="STRING" id="2754.EH55_10935"/>
<dbReference type="InterPro" id="IPR014721">
    <property type="entry name" value="Ribsml_uS5_D2-typ_fold_subgr"/>
</dbReference>
<comment type="caution">
    <text evidence="9">Lacks conserved residue(s) required for the propagation of feature annotation.</text>
</comment>
<evidence type="ECO:0000259" key="11">
    <source>
        <dbReference type="Pfam" id="PF08544"/>
    </source>
</evidence>